<feature type="transmembrane region" description="Helical" evidence="1">
    <location>
        <begin position="9"/>
        <end position="26"/>
    </location>
</feature>
<keyword evidence="1" id="KW-1133">Transmembrane helix</keyword>
<dbReference type="KEGG" id="kme:H0A61_00319"/>
<dbReference type="Proteomes" id="UP000662904">
    <property type="component" value="Chromosome"/>
</dbReference>
<keyword evidence="3" id="KW-1185">Reference proteome</keyword>
<name>A0A8A0RK36_9FIRM</name>
<keyword evidence="1" id="KW-0812">Transmembrane</keyword>
<gene>
    <name evidence="2" type="ORF">H0A61_00319</name>
</gene>
<proteinExistence type="predicted"/>
<dbReference type="EMBL" id="CP059066">
    <property type="protein sequence ID" value="QSQ08000.1"/>
    <property type="molecule type" value="Genomic_DNA"/>
</dbReference>
<keyword evidence="1" id="KW-0472">Membrane</keyword>
<organism evidence="2 3">
    <name type="scientific">Koleobacter methoxysyntrophicus</name>
    <dbReference type="NCBI Taxonomy" id="2751313"/>
    <lineage>
        <taxon>Bacteria</taxon>
        <taxon>Bacillati</taxon>
        <taxon>Bacillota</taxon>
        <taxon>Clostridia</taxon>
        <taxon>Koleobacterales</taxon>
        <taxon>Koleobacteraceae</taxon>
        <taxon>Koleobacter</taxon>
    </lineage>
</organism>
<dbReference type="AlphaFoldDB" id="A0A8A0RK36"/>
<reference evidence="2" key="1">
    <citation type="submission" date="2020-07" db="EMBL/GenBank/DDBJ databases">
        <title>Koleobacter methoxysyntrophicus gen. nov., sp. nov., a novel anaerobic bacterium isolated from deep subsurface oil field and proposal of Koleobacterales ord. nov. in the phylum Firmicutes.</title>
        <authorList>
            <person name="Sakamoto S."/>
            <person name="Tamaki H."/>
        </authorList>
    </citation>
    <scope>NUCLEOTIDE SEQUENCE</scope>
    <source>
        <strain evidence="2">NRmbB1</strain>
    </source>
</reference>
<evidence type="ECO:0000256" key="1">
    <source>
        <dbReference type="SAM" id="Phobius"/>
    </source>
</evidence>
<accession>A0A8A0RK36</accession>
<evidence type="ECO:0000313" key="2">
    <source>
        <dbReference type="EMBL" id="QSQ08000.1"/>
    </source>
</evidence>
<protein>
    <submittedName>
        <fullName evidence="2">Uncharacterized protein</fullName>
    </submittedName>
</protein>
<evidence type="ECO:0000313" key="3">
    <source>
        <dbReference type="Proteomes" id="UP000662904"/>
    </source>
</evidence>
<sequence>MSLIKPDDTWILWMFLIGWAAVSIYLEQNYKWAFRNSLMESRAQKN</sequence>